<feature type="domain" description="Gfo/Idh/MocA-like oxidoreductase N-terminal" evidence="1">
    <location>
        <begin position="8"/>
        <end position="117"/>
    </location>
</feature>
<gene>
    <name evidence="3" type="ORF">O9H85_32240</name>
</gene>
<dbReference type="SUPFAM" id="SSF55347">
    <property type="entry name" value="Glyceraldehyde-3-phosphate dehydrogenase-like, C-terminal domain"/>
    <property type="match status" value="1"/>
</dbReference>
<accession>A0ABT4QJ92</accession>
<evidence type="ECO:0000259" key="1">
    <source>
        <dbReference type="Pfam" id="PF01408"/>
    </source>
</evidence>
<organism evidence="3 4">
    <name type="scientific">Paenibacillus gyeongsangnamensis</name>
    <dbReference type="NCBI Taxonomy" id="3388067"/>
    <lineage>
        <taxon>Bacteria</taxon>
        <taxon>Bacillati</taxon>
        <taxon>Bacillota</taxon>
        <taxon>Bacilli</taxon>
        <taxon>Bacillales</taxon>
        <taxon>Paenibacillaceae</taxon>
        <taxon>Paenibacillus</taxon>
    </lineage>
</organism>
<name>A0ABT4QJ92_9BACL</name>
<evidence type="ECO:0000313" key="3">
    <source>
        <dbReference type="EMBL" id="MCZ8516946.1"/>
    </source>
</evidence>
<dbReference type="EMBL" id="JAQAGZ010000029">
    <property type="protein sequence ID" value="MCZ8516946.1"/>
    <property type="molecule type" value="Genomic_DNA"/>
</dbReference>
<evidence type="ECO:0000313" key="4">
    <source>
        <dbReference type="Proteomes" id="UP001527882"/>
    </source>
</evidence>
<dbReference type="InterPro" id="IPR000683">
    <property type="entry name" value="Gfo/Idh/MocA-like_OxRdtase_N"/>
</dbReference>
<protein>
    <submittedName>
        <fullName evidence="3">Gfo/Idh/MocA family oxidoreductase</fullName>
    </submittedName>
</protein>
<comment type="caution">
    <text evidence="3">The sequence shown here is derived from an EMBL/GenBank/DDBJ whole genome shotgun (WGS) entry which is preliminary data.</text>
</comment>
<dbReference type="InterPro" id="IPR055170">
    <property type="entry name" value="GFO_IDH_MocA-like_dom"/>
</dbReference>
<dbReference type="Gene3D" id="3.30.360.10">
    <property type="entry name" value="Dihydrodipicolinate Reductase, domain 2"/>
    <property type="match status" value="1"/>
</dbReference>
<dbReference type="InterPro" id="IPR051450">
    <property type="entry name" value="Gfo/Idh/MocA_Oxidoreductases"/>
</dbReference>
<evidence type="ECO:0000259" key="2">
    <source>
        <dbReference type="Pfam" id="PF22725"/>
    </source>
</evidence>
<dbReference type="InterPro" id="IPR036291">
    <property type="entry name" value="NAD(P)-bd_dom_sf"/>
</dbReference>
<feature type="domain" description="GFO/IDH/MocA-like oxidoreductase" evidence="2">
    <location>
        <begin position="134"/>
        <end position="254"/>
    </location>
</feature>
<keyword evidence="4" id="KW-1185">Reference proteome</keyword>
<proteinExistence type="predicted"/>
<reference evidence="3 4" key="1">
    <citation type="submission" date="2022-12" db="EMBL/GenBank/DDBJ databases">
        <title>Draft genome sequence of Paenibacillus sp. dW9.</title>
        <authorList>
            <person name="Choi E.-W."/>
            <person name="Kim D.-U."/>
        </authorList>
    </citation>
    <scope>NUCLEOTIDE SEQUENCE [LARGE SCALE GENOMIC DNA]</scope>
    <source>
        <strain evidence="4">dW9</strain>
    </source>
</reference>
<dbReference type="Gene3D" id="3.40.50.720">
    <property type="entry name" value="NAD(P)-binding Rossmann-like Domain"/>
    <property type="match status" value="1"/>
</dbReference>
<dbReference type="Proteomes" id="UP001527882">
    <property type="component" value="Unassembled WGS sequence"/>
</dbReference>
<dbReference type="Pfam" id="PF22725">
    <property type="entry name" value="GFO_IDH_MocA_C3"/>
    <property type="match status" value="1"/>
</dbReference>
<dbReference type="PANTHER" id="PTHR43377:SF1">
    <property type="entry name" value="BILIVERDIN REDUCTASE A"/>
    <property type="match status" value="1"/>
</dbReference>
<dbReference type="PANTHER" id="PTHR43377">
    <property type="entry name" value="BILIVERDIN REDUCTASE A"/>
    <property type="match status" value="1"/>
</dbReference>
<sequence length="350" mass="39083">MEPFRLIQIGTGGFGQSWLQIVKEHAGVELAAVVDITEANLQEAGEKVGLPPERLFLTPEEALAKVEADMALIVTPPQTHKALALQALEAGLHVLMEKPLTHTYQEALELLEGSRHYAYQVAVSQNYRWRPALQTVRKLLDEQAIGQVGYIEYEFRKAMKFGGWRDRYQDILLEDMSIHHFDIMRFLLGKEPVDINARSFRPAWSWFSGNPSAGASIRFEDDIHVHYFGSWVSWGKETTWNGDIRIVGDRGAIEIIDDAVTLWTGEEPAAAVGREVELVQMPYTDRASSLEDFVASVKAGKTPATAIEDNLRSFELTCAAIASARSGQSVHMEEFRHCSEPATTIKEGSV</sequence>
<dbReference type="RefSeq" id="WP_269885479.1">
    <property type="nucleotide sequence ID" value="NZ_JAQAGZ010000029.1"/>
</dbReference>
<dbReference type="Pfam" id="PF01408">
    <property type="entry name" value="GFO_IDH_MocA"/>
    <property type="match status" value="1"/>
</dbReference>
<dbReference type="SUPFAM" id="SSF51735">
    <property type="entry name" value="NAD(P)-binding Rossmann-fold domains"/>
    <property type="match status" value="1"/>
</dbReference>